<sequence>MPSYTLQHRSHAVRDFYVGVFLALASSLLIGLSAIMKKHAFCRGPPISIDTPPKFLADQLWWTGMAMMGMGEALNFTAYAFAPVSVVAPLGALSLVFSCLGAAKFMQQE</sequence>
<keyword evidence="4" id="KW-1133">Transmembrane helix</keyword>
<organism evidence="6">
    <name type="scientific">Cyprideis torosa</name>
    <dbReference type="NCBI Taxonomy" id="163714"/>
    <lineage>
        <taxon>Eukaryota</taxon>
        <taxon>Metazoa</taxon>
        <taxon>Ecdysozoa</taxon>
        <taxon>Arthropoda</taxon>
        <taxon>Crustacea</taxon>
        <taxon>Oligostraca</taxon>
        <taxon>Ostracoda</taxon>
        <taxon>Podocopa</taxon>
        <taxon>Podocopida</taxon>
        <taxon>Cytherocopina</taxon>
        <taxon>Cytheroidea</taxon>
        <taxon>Cytherideidae</taxon>
        <taxon>Cyprideis</taxon>
    </lineage>
</organism>
<dbReference type="PANTHER" id="PTHR12570:SF65">
    <property type="entry name" value="MAGNESIUM TRANSPORTER NIPA9-RELATED"/>
    <property type="match status" value="1"/>
</dbReference>
<evidence type="ECO:0000256" key="1">
    <source>
        <dbReference type="ARBA" id="ARBA00004141"/>
    </source>
</evidence>
<gene>
    <name evidence="6" type="ORF">CTOB1V02_LOCUS10997</name>
</gene>
<dbReference type="PANTHER" id="PTHR12570">
    <property type="match status" value="1"/>
</dbReference>
<dbReference type="InterPro" id="IPR008521">
    <property type="entry name" value="Mg_trans_NIPA"/>
</dbReference>
<dbReference type="GO" id="GO:0016020">
    <property type="term" value="C:membrane"/>
    <property type="evidence" value="ECO:0007669"/>
    <property type="project" value="UniProtKB-SubCell"/>
</dbReference>
<protein>
    <submittedName>
        <fullName evidence="6">Uncharacterized protein</fullName>
    </submittedName>
</protein>
<keyword evidence="5" id="KW-0472">Membrane</keyword>
<name>A0A7R8WQL1_9CRUS</name>
<dbReference type="EMBL" id="OB665775">
    <property type="protein sequence ID" value="CAD7233174.1"/>
    <property type="molecule type" value="Genomic_DNA"/>
</dbReference>
<evidence type="ECO:0000256" key="4">
    <source>
        <dbReference type="ARBA" id="ARBA00022989"/>
    </source>
</evidence>
<reference evidence="6" key="1">
    <citation type="submission" date="2020-11" db="EMBL/GenBank/DDBJ databases">
        <authorList>
            <person name="Tran Van P."/>
        </authorList>
    </citation>
    <scope>NUCLEOTIDE SEQUENCE</scope>
</reference>
<evidence type="ECO:0000256" key="3">
    <source>
        <dbReference type="ARBA" id="ARBA00022692"/>
    </source>
</evidence>
<dbReference type="OrthoDB" id="6428174at2759"/>
<comment type="subcellular location">
    <subcellularLocation>
        <location evidence="1">Membrane</location>
        <topology evidence="1">Multi-pass membrane protein</topology>
    </subcellularLocation>
</comment>
<proteinExistence type="inferred from homology"/>
<accession>A0A7R8WQL1</accession>
<evidence type="ECO:0000256" key="2">
    <source>
        <dbReference type="ARBA" id="ARBA00007230"/>
    </source>
</evidence>
<comment type="similarity">
    <text evidence="2">Belongs to the NIPA family.</text>
</comment>
<evidence type="ECO:0000313" key="6">
    <source>
        <dbReference type="EMBL" id="CAD7233174.1"/>
    </source>
</evidence>
<dbReference type="GO" id="GO:0015095">
    <property type="term" value="F:magnesium ion transmembrane transporter activity"/>
    <property type="evidence" value="ECO:0007669"/>
    <property type="project" value="InterPro"/>
</dbReference>
<dbReference type="Pfam" id="PF05653">
    <property type="entry name" value="Mg_trans_NIPA"/>
    <property type="match status" value="1"/>
</dbReference>
<evidence type="ECO:0000256" key="5">
    <source>
        <dbReference type="ARBA" id="ARBA00023136"/>
    </source>
</evidence>
<dbReference type="AlphaFoldDB" id="A0A7R8WQL1"/>
<keyword evidence="3" id="KW-0812">Transmembrane</keyword>
<feature type="non-terminal residue" evidence="6">
    <location>
        <position position="1"/>
    </location>
</feature>